<evidence type="ECO:0000313" key="1">
    <source>
        <dbReference type="EMBL" id="TRW22731.1"/>
    </source>
</evidence>
<dbReference type="EMBL" id="VJVZ01000011">
    <property type="protein sequence ID" value="TRW22731.1"/>
    <property type="molecule type" value="Genomic_DNA"/>
</dbReference>
<evidence type="ECO:0000313" key="2">
    <source>
        <dbReference type="Proteomes" id="UP000320643"/>
    </source>
</evidence>
<sequence length="59" mass="6836">MILVKNLCVFVVKFNHKRYAIQGLNEEAQGCVDTKEDRLFYNLKKTKLFVKALCLCGKI</sequence>
<dbReference type="Proteomes" id="UP000320643">
    <property type="component" value="Unassembled WGS sequence"/>
</dbReference>
<protein>
    <submittedName>
        <fullName evidence="1">Uncharacterized protein</fullName>
    </submittedName>
</protein>
<accession>A0A552UWX5</accession>
<gene>
    <name evidence="1" type="ORF">FMM05_15855</name>
</gene>
<reference evidence="1 2" key="1">
    <citation type="submission" date="2019-07" db="EMBL/GenBank/DDBJ databases">
        <title>Flavobacterium sp. nov., isolated from glacier ice.</title>
        <authorList>
            <person name="Liu Q."/>
            <person name="Xin Y.-H."/>
        </authorList>
    </citation>
    <scope>NUCLEOTIDE SEQUENCE [LARGE SCALE GENOMIC DNA]</scope>
    <source>
        <strain evidence="1 2">ZT4R6</strain>
    </source>
</reference>
<keyword evidence="2" id="KW-1185">Reference proteome</keyword>
<organism evidence="1 2">
    <name type="scientific">Flavobacterium zepuense</name>
    <dbReference type="NCBI Taxonomy" id="2593302"/>
    <lineage>
        <taxon>Bacteria</taxon>
        <taxon>Pseudomonadati</taxon>
        <taxon>Bacteroidota</taxon>
        <taxon>Flavobacteriia</taxon>
        <taxon>Flavobacteriales</taxon>
        <taxon>Flavobacteriaceae</taxon>
        <taxon>Flavobacterium</taxon>
    </lineage>
</organism>
<proteinExistence type="predicted"/>
<comment type="caution">
    <text evidence="1">The sequence shown here is derived from an EMBL/GenBank/DDBJ whole genome shotgun (WGS) entry which is preliminary data.</text>
</comment>
<dbReference type="AlphaFoldDB" id="A0A552UWX5"/>
<dbReference type="RefSeq" id="WP_143374380.1">
    <property type="nucleotide sequence ID" value="NZ_VJVZ01000011.1"/>
</dbReference>
<name>A0A552UWX5_9FLAO</name>